<name>M3HSX8_LEPIT</name>
<dbReference type="InterPro" id="IPR029056">
    <property type="entry name" value="Ribokinase-like"/>
</dbReference>
<sequence>MYFLSVVGEDENANLVGKNLQEQGIDVQLVGDSSRPTTFKIRYMVENQKLFRVSRLKEHSLSKKLKINSLKN</sequence>
<dbReference type="SUPFAM" id="SSF53613">
    <property type="entry name" value="Ribokinase-like"/>
    <property type="match status" value="1"/>
</dbReference>
<evidence type="ECO:0000313" key="1">
    <source>
        <dbReference type="EMBL" id="EMG21011.1"/>
    </source>
</evidence>
<dbReference type="GO" id="GO:0033786">
    <property type="term" value="F:heptose-1-phosphate adenylyltransferase activity"/>
    <property type="evidence" value="ECO:0007669"/>
    <property type="project" value="TreeGrafter"/>
</dbReference>
<evidence type="ECO:0000313" key="2">
    <source>
        <dbReference type="Proteomes" id="UP000011778"/>
    </source>
</evidence>
<dbReference type="EMBL" id="AFMD02000363">
    <property type="protein sequence ID" value="EMG21011.1"/>
    <property type="molecule type" value="Genomic_DNA"/>
</dbReference>
<gene>
    <name evidence="1" type="ORF">LEP1GSC150_2713</name>
</gene>
<dbReference type="PANTHER" id="PTHR46969:SF1">
    <property type="entry name" value="BIFUNCTIONAL PROTEIN HLDE"/>
    <property type="match status" value="1"/>
</dbReference>
<dbReference type="AlphaFoldDB" id="M3HSX8"/>
<dbReference type="GO" id="GO:0005829">
    <property type="term" value="C:cytosol"/>
    <property type="evidence" value="ECO:0007669"/>
    <property type="project" value="TreeGrafter"/>
</dbReference>
<protein>
    <submittedName>
        <fullName evidence="1">Uncharacterized protein</fullName>
    </submittedName>
</protein>
<dbReference type="Proteomes" id="UP000011778">
    <property type="component" value="Unassembled WGS sequence"/>
</dbReference>
<proteinExistence type="predicted"/>
<comment type="caution">
    <text evidence="1">The sequence shown here is derived from an EMBL/GenBank/DDBJ whole genome shotgun (WGS) entry which is preliminary data.</text>
</comment>
<dbReference type="PANTHER" id="PTHR46969">
    <property type="entry name" value="BIFUNCTIONAL PROTEIN HLDE"/>
    <property type="match status" value="1"/>
</dbReference>
<reference evidence="1 2" key="1">
    <citation type="submission" date="2013-02" db="EMBL/GenBank/DDBJ databases">
        <authorList>
            <person name="Harkins D.M."/>
            <person name="Durkin A.S."/>
            <person name="Brinkac L.M."/>
            <person name="Haft D.H."/>
            <person name="Selengut J.D."/>
            <person name="Sanka R."/>
            <person name="DePew J."/>
            <person name="Purushe J."/>
            <person name="Tulsiani S.M."/>
            <person name="Graham G.C."/>
            <person name="Burns M.-A."/>
            <person name="Dohnt M.F."/>
            <person name="Smythe L.D."/>
            <person name="McKay D.B."/>
            <person name="Craig S.B."/>
            <person name="Vinetz J.M."/>
            <person name="Sutton G.G."/>
            <person name="Nierman W.C."/>
            <person name="Fouts D.E."/>
        </authorList>
    </citation>
    <scope>NUCLEOTIDE SEQUENCE [LARGE SCALE GENOMIC DNA]</scope>
    <source>
        <strain evidence="1 2">LT2050</strain>
    </source>
</reference>
<accession>M3HSX8</accession>
<dbReference type="GO" id="GO:0033785">
    <property type="term" value="F:heptose 7-phosphate kinase activity"/>
    <property type="evidence" value="ECO:0007669"/>
    <property type="project" value="TreeGrafter"/>
</dbReference>
<dbReference type="Gene3D" id="3.40.1190.20">
    <property type="match status" value="1"/>
</dbReference>
<organism evidence="1 2">
    <name type="scientific">Leptospira interrogans serovar Copenhageni str. LT2050</name>
    <dbReference type="NCBI Taxonomy" id="1001598"/>
    <lineage>
        <taxon>Bacteria</taxon>
        <taxon>Pseudomonadati</taxon>
        <taxon>Spirochaetota</taxon>
        <taxon>Spirochaetia</taxon>
        <taxon>Leptospirales</taxon>
        <taxon>Leptospiraceae</taxon>
        <taxon>Leptospira</taxon>
    </lineage>
</organism>